<dbReference type="AlphaFoldDB" id="A0A6A5QFQ4"/>
<dbReference type="Proteomes" id="UP000800096">
    <property type="component" value="Unassembled WGS sequence"/>
</dbReference>
<reference evidence="1" key="1">
    <citation type="journal article" date="2020" name="Stud. Mycol.">
        <title>101 Dothideomycetes genomes: a test case for predicting lifestyles and emergence of pathogens.</title>
        <authorList>
            <person name="Haridas S."/>
            <person name="Albert R."/>
            <person name="Binder M."/>
            <person name="Bloem J."/>
            <person name="Labutti K."/>
            <person name="Salamov A."/>
            <person name="Andreopoulos B."/>
            <person name="Baker S."/>
            <person name="Barry K."/>
            <person name="Bills G."/>
            <person name="Bluhm B."/>
            <person name="Cannon C."/>
            <person name="Castanera R."/>
            <person name="Culley D."/>
            <person name="Daum C."/>
            <person name="Ezra D."/>
            <person name="Gonzalez J."/>
            <person name="Henrissat B."/>
            <person name="Kuo A."/>
            <person name="Liang C."/>
            <person name="Lipzen A."/>
            <person name="Lutzoni F."/>
            <person name="Magnuson J."/>
            <person name="Mondo S."/>
            <person name="Nolan M."/>
            <person name="Ohm R."/>
            <person name="Pangilinan J."/>
            <person name="Park H.-J."/>
            <person name="Ramirez L."/>
            <person name="Alfaro M."/>
            <person name="Sun H."/>
            <person name="Tritt A."/>
            <person name="Yoshinaga Y."/>
            <person name="Zwiers L.-H."/>
            <person name="Turgeon B."/>
            <person name="Goodwin S."/>
            <person name="Spatafora J."/>
            <person name="Crous P."/>
            <person name="Grigoriev I."/>
        </authorList>
    </citation>
    <scope>NUCLEOTIDE SEQUENCE</scope>
    <source>
        <strain evidence="1">HMLAC05119</strain>
    </source>
</reference>
<gene>
    <name evidence="1" type="ORF">BDU57DRAFT_317861</name>
</gene>
<accession>A0A6A5QFQ4</accession>
<dbReference type="EMBL" id="ML979138">
    <property type="protein sequence ID" value="KAF1913660.1"/>
    <property type="molecule type" value="Genomic_DNA"/>
</dbReference>
<evidence type="ECO:0000313" key="2">
    <source>
        <dbReference type="Proteomes" id="UP000800096"/>
    </source>
</evidence>
<sequence length="219" mass="23322">MRLVLRSEGSNGDAENNTSDVLWRGKQAITVLAQGGRAGEAGVAGGIVWLGCAICIFEPTRTRRNEVSPDDCAVHSTYILGQGAMRQLREMKMGGMATAASDSGGCTLPAPSPSSTVGLLRTDWTCQTQSPCVLSQHAGSRAHPPHGIVHPLTSHCNAITTIISFLLHPPSLITDSLSPERVRATLCTQPPAAHWGRYWSLHQAMHAFCTQLVLPCGCT</sequence>
<evidence type="ECO:0000313" key="1">
    <source>
        <dbReference type="EMBL" id="KAF1913660.1"/>
    </source>
</evidence>
<name>A0A6A5QFQ4_AMPQU</name>
<proteinExistence type="predicted"/>
<keyword evidence="2" id="KW-1185">Reference proteome</keyword>
<organism evidence="1 2">
    <name type="scientific">Ampelomyces quisqualis</name>
    <name type="common">Powdery mildew agent</name>
    <dbReference type="NCBI Taxonomy" id="50730"/>
    <lineage>
        <taxon>Eukaryota</taxon>
        <taxon>Fungi</taxon>
        <taxon>Dikarya</taxon>
        <taxon>Ascomycota</taxon>
        <taxon>Pezizomycotina</taxon>
        <taxon>Dothideomycetes</taxon>
        <taxon>Pleosporomycetidae</taxon>
        <taxon>Pleosporales</taxon>
        <taxon>Pleosporineae</taxon>
        <taxon>Phaeosphaeriaceae</taxon>
        <taxon>Ampelomyces</taxon>
    </lineage>
</organism>
<protein>
    <submittedName>
        <fullName evidence="1">Uncharacterized protein</fullName>
    </submittedName>
</protein>